<name>A0ABW4QN09_9BACT</name>
<keyword evidence="1" id="KW-0812">Transmembrane</keyword>
<reference evidence="3" key="1">
    <citation type="journal article" date="2019" name="Int. J. Syst. Evol. Microbiol.">
        <title>The Global Catalogue of Microorganisms (GCM) 10K type strain sequencing project: providing services to taxonomists for standard genome sequencing and annotation.</title>
        <authorList>
            <consortium name="The Broad Institute Genomics Platform"/>
            <consortium name="The Broad Institute Genome Sequencing Center for Infectious Disease"/>
            <person name="Wu L."/>
            <person name="Ma J."/>
        </authorList>
    </citation>
    <scope>NUCLEOTIDE SEQUENCE [LARGE SCALE GENOMIC DNA]</scope>
    <source>
        <strain evidence="3">CGMCC 1.15795</strain>
    </source>
</reference>
<feature type="transmembrane region" description="Helical" evidence="1">
    <location>
        <begin position="97"/>
        <end position="118"/>
    </location>
</feature>
<dbReference type="EMBL" id="JBHUFD010000001">
    <property type="protein sequence ID" value="MFD1870906.1"/>
    <property type="molecule type" value="Genomic_DNA"/>
</dbReference>
<gene>
    <name evidence="2" type="ORF">ACFSDX_00600</name>
</gene>
<dbReference type="InterPro" id="IPR045691">
    <property type="entry name" value="DUF6056"/>
</dbReference>
<proteinExistence type="predicted"/>
<keyword evidence="3" id="KW-1185">Reference proteome</keyword>
<feature type="transmembrane region" description="Helical" evidence="1">
    <location>
        <begin position="293"/>
        <end position="311"/>
    </location>
</feature>
<feature type="transmembrane region" description="Helical" evidence="1">
    <location>
        <begin position="171"/>
        <end position="190"/>
    </location>
</feature>
<comment type="caution">
    <text evidence="2">The sequence shown here is derived from an EMBL/GenBank/DDBJ whole genome shotgun (WGS) entry which is preliminary data.</text>
</comment>
<dbReference type="Pfam" id="PF19528">
    <property type="entry name" value="DUF6056"/>
    <property type="match status" value="1"/>
</dbReference>
<feature type="transmembrane region" description="Helical" evidence="1">
    <location>
        <begin position="228"/>
        <end position="246"/>
    </location>
</feature>
<accession>A0ABW4QN09</accession>
<feature type="transmembrane region" description="Helical" evidence="1">
    <location>
        <begin position="202"/>
        <end position="221"/>
    </location>
</feature>
<keyword evidence="1" id="KW-1133">Transmembrane helix</keyword>
<dbReference type="RefSeq" id="WP_382311079.1">
    <property type="nucleotide sequence ID" value="NZ_JBHUFD010000001.1"/>
</dbReference>
<evidence type="ECO:0000256" key="1">
    <source>
        <dbReference type="SAM" id="Phobius"/>
    </source>
</evidence>
<keyword evidence="1" id="KW-0472">Membrane</keyword>
<protein>
    <submittedName>
        <fullName evidence="2">DUF6056 family protein</fullName>
    </submittedName>
</protein>
<sequence>MADYVAGVYRHTSGRYSASLFSVVIKFFGTHPQAYQALIFGGLSSFVLSLYAVTAGVTGRAKAGSELAVALGSLLTIIALIKFPWPAEGIFWLTGSVAYLYPATLTGVLVALLCWLYGRPSSAHWLQWATAMLLCFLIPGFSEVTALLLPLVYIGAAGALRVPAWRGPWGGLGAAMLLGSLLTLASPAHFAEWHTLGAGHGASALVKAMVLATGGMVYCVVNWLGDGILLLVLLLGLPLAAALAQADTHSSLLHRLTRQPLLWPLLTLAGVWVAFLFCHVASGLAPALRVKNLLYLYFVAGLLLSAYSWASRFEARYVALLVARPVQMGLTGWLLVACLSDHNVHLTHDSIGAGSNTVVQAYRDWLGGSAARYDQQQRARVAFVHTAPSSAAPLRLDPLRERPQTIFYYDISANENLWGNVAYAQFYGCPAVYVSEKDEPR</sequence>
<organism evidence="2 3">
    <name type="scientific">Hymenobacter bucti</name>
    <dbReference type="NCBI Taxonomy" id="1844114"/>
    <lineage>
        <taxon>Bacteria</taxon>
        <taxon>Pseudomonadati</taxon>
        <taxon>Bacteroidota</taxon>
        <taxon>Cytophagia</taxon>
        <taxon>Cytophagales</taxon>
        <taxon>Hymenobacteraceae</taxon>
        <taxon>Hymenobacter</taxon>
    </lineage>
</organism>
<feature type="transmembrane region" description="Helical" evidence="1">
    <location>
        <begin position="34"/>
        <end position="55"/>
    </location>
</feature>
<evidence type="ECO:0000313" key="2">
    <source>
        <dbReference type="EMBL" id="MFD1870906.1"/>
    </source>
</evidence>
<dbReference type="Proteomes" id="UP001597197">
    <property type="component" value="Unassembled WGS sequence"/>
</dbReference>
<evidence type="ECO:0000313" key="3">
    <source>
        <dbReference type="Proteomes" id="UP001597197"/>
    </source>
</evidence>
<feature type="transmembrane region" description="Helical" evidence="1">
    <location>
        <begin position="67"/>
        <end position="85"/>
    </location>
</feature>
<feature type="transmembrane region" description="Helical" evidence="1">
    <location>
        <begin position="261"/>
        <end position="281"/>
    </location>
</feature>